<dbReference type="EMBL" id="BSXT01000754">
    <property type="protein sequence ID" value="GMF33629.1"/>
    <property type="molecule type" value="Genomic_DNA"/>
</dbReference>
<reference evidence="2" key="1">
    <citation type="submission" date="2023-04" db="EMBL/GenBank/DDBJ databases">
        <title>Phytophthora fragariaefolia NBRC 109709.</title>
        <authorList>
            <person name="Ichikawa N."/>
            <person name="Sato H."/>
            <person name="Tonouchi N."/>
        </authorList>
    </citation>
    <scope>NUCLEOTIDE SEQUENCE</scope>
    <source>
        <strain evidence="2">NBRC 109709</strain>
    </source>
</reference>
<keyword evidence="3" id="KW-1185">Reference proteome</keyword>
<feature type="region of interest" description="Disordered" evidence="1">
    <location>
        <begin position="1"/>
        <end position="82"/>
    </location>
</feature>
<protein>
    <submittedName>
        <fullName evidence="2">Unnamed protein product</fullName>
    </submittedName>
</protein>
<evidence type="ECO:0000313" key="2">
    <source>
        <dbReference type="EMBL" id="GMF33629.1"/>
    </source>
</evidence>
<comment type="caution">
    <text evidence="2">The sequence shown here is derived from an EMBL/GenBank/DDBJ whole genome shotgun (WGS) entry which is preliminary data.</text>
</comment>
<gene>
    <name evidence="2" type="ORF">Pfra01_000838900</name>
</gene>
<sequence>MPGTRTTAFEPVTAIQAPIQEPQPRVRASRKLPDLANPRTSALPSGSGPTRFRSLLSSNGSSSSLTGSGQTRPSTLTRKQHDGLTIKPGTCVLITSGSRFPSGSGSRVLRMLAARLSVRRRCCWSPRCCNTRSRPSPGLRVLQLGLPEVVDLDARQPWRNCWVGLPAEHPFNTAFALCNPSVPLFVPEGSAREEIGAAIVVNPALRQSHVTAPWVQEFSDARDQAAAAACAAADSPSDASSARTPIPAADHADVQAELGATAPAQARPDILADLATTAEI</sequence>
<evidence type="ECO:0000313" key="3">
    <source>
        <dbReference type="Proteomes" id="UP001165121"/>
    </source>
</evidence>
<proteinExistence type="predicted"/>
<dbReference type="AlphaFoldDB" id="A0A9W7CI83"/>
<accession>A0A9W7CI83</accession>
<name>A0A9W7CI83_9STRA</name>
<dbReference type="OrthoDB" id="127726at2759"/>
<organism evidence="2 3">
    <name type="scientific">Phytophthora fragariaefolia</name>
    <dbReference type="NCBI Taxonomy" id="1490495"/>
    <lineage>
        <taxon>Eukaryota</taxon>
        <taxon>Sar</taxon>
        <taxon>Stramenopiles</taxon>
        <taxon>Oomycota</taxon>
        <taxon>Peronosporomycetes</taxon>
        <taxon>Peronosporales</taxon>
        <taxon>Peronosporaceae</taxon>
        <taxon>Phytophthora</taxon>
    </lineage>
</organism>
<feature type="compositionally biased region" description="Low complexity" evidence="1">
    <location>
        <begin position="54"/>
        <end position="69"/>
    </location>
</feature>
<evidence type="ECO:0000256" key="1">
    <source>
        <dbReference type="SAM" id="MobiDB-lite"/>
    </source>
</evidence>
<dbReference type="Proteomes" id="UP001165121">
    <property type="component" value="Unassembled WGS sequence"/>
</dbReference>
<feature type="compositionally biased region" description="Polar residues" evidence="1">
    <location>
        <begin position="38"/>
        <end position="48"/>
    </location>
</feature>